<feature type="region of interest" description="Disordered" evidence="7">
    <location>
        <begin position="63"/>
        <end position="101"/>
    </location>
</feature>
<dbReference type="Gene3D" id="4.10.240.10">
    <property type="entry name" value="Zn(2)-C6 fungal-type DNA-binding domain"/>
    <property type="match status" value="1"/>
</dbReference>
<dbReference type="OrthoDB" id="4121103at2759"/>
<dbReference type="GO" id="GO:0008270">
    <property type="term" value="F:zinc ion binding"/>
    <property type="evidence" value="ECO:0007669"/>
    <property type="project" value="InterPro"/>
</dbReference>
<evidence type="ECO:0000256" key="7">
    <source>
        <dbReference type="SAM" id="MobiDB-lite"/>
    </source>
</evidence>
<dbReference type="Pfam" id="PF04082">
    <property type="entry name" value="Fungal_trans"/>
    <property type="match status" value="1"/>
</dbReference>
<evidence type="ECO:0000313" key="9">
    <source>
        <dbReference type="EMBL" id="KIV78648.1"/>
    </source>
</evidence>
<dbReference type="InterPro" id="IPR036864">
    <property type="entry name" value="Zn2-C6_fun-type_DNA-bd_sf"/>
</dbReference>
<keyword evidence="5" id="KW-0804">Transcription</keyword>
<dbReference type="GO" id="GO:0003677">
    <property type="term" value="F:DNA binding"/>
    <property type="evidence" value="ECO:0007669"/>
    <property type="project" value="UniProtKB-KW"/>
</dbReference>
<name>A0A0D1YUX0_9EURO</name>
<feature type="region of interest" description="Disordered" evidence="7">
    <location>
        <begin position="606"/>
        <end position="640"/>
    </location>
</feature>
<dbReference type="PANTHER" id="PTHR47338:SF5">
    <property type="entry name" value="ZN(II)2CYS6 TRANSCRIPTION FACTOR (EUROFUNG)"/>
    <property type="match status" value="1"/>
</dbReference>
<evidence type="ECO:0000256" key="3">
    <source>
        <dbReference type="ARBA" id="ARBA00023015"/>
    </source>
</evidence>
<dbReference type="CDD" id="cd00067">
    <property type="entry name" value="GAL4"/>
    <property type="match status" value="1"/>
</dbReference>
<feature type="compositionally biased region" description="Polar residues" evidence="7">
    <location>
        <begin position="619"/>
        <end position="640"/>
    </location>
</feature>
<dbReference type="InterPro" id="IPR007219">
    <property type="entry name" value="XnlR_reg_dom"/>
</dbReference>
<proteinExistence type="predicted"/>
<comment type="subcellular location">
    <subcellularLocation>
        <location evidence="1">Nucleus</location>
    </subcellularLocation>
</comment>
<dbReference type="GO" id="GO:0006351">
    <property type="term" value="P:DNA-templated transcription"/>
    <property type="evidence" value="ECO:0007669"/>
    <property type="project" value="InterPro"/>
</dbReference>
<organism evidence="9 10">
    <name type="scientific">Exophiala sideris</name>
    <dbReference type="NCBI Taxonomy" id="1016849"/>
    <lineage>
        <taxon>Eukaryota</taxon>
        <taxon>Fungi</taxon>
        <taxon>Dikarya</taxon>
        <taxon>Ascomycota</taxon>
        <taxon>Pezizomycotina</taxon>
        <taxon>Eurotiomycetes</taxon>
        <taxon>Chaetothyriomycetidae</taxon>
        <taxon>Chaetothyriales</taxon>
        <taxon>Herpotrichiellaceae</taxon>
        <taxon>Exophiala</taxon>
    </lineage>
</organism>
<dbReference type="GO" id="GO:0005634">
    <property type="term" value="C:nucleus"/>
    <property type="evidence" value="ECO:0007669"/>
    <property type="project" value="UniProtKB-SubCell"/>
</dbReference>
<feature type="domain" description="Zn(2)-C6 fungal-type" evidence="8">
    <location>
        <begin position="23"/>
        <end position="59"/>
    </location>
</feature>
<evidence type="ECO:0000256" key="5">
    <source>
        <dbReference type="ARBA" id="ARBA00023163"/>
    </source>
</evidence>
<gene>
    <name evidence="9" type="ORF">PV11_06280</name>
</gene>
<dbReference type="InterPro" id="IPR050815">
    <property type="entry name" value="TF_fung"/>
</dbReference>
<dbReference type="Proteomes" id="UP000053599">
    <property type="component" value="Unassembled WGS sequence"/>
</dbReference>
<protein>
    <recommendedName>
        <fullName evidence="8">Zn(2)-C6 fungal-type domain-containing protein</fullName>
    </recommendedName>
</protein>
<keyword evidence="2" id="KW-0479">Metal-binding</keyword>
<dbReference type="CDD" id="cd12148">
    <property type="entry name" value="fungal_TF_MHR"/>
    <property type="match status" value="1"/>
</dbReference>
<evidence type="ECO:0000256" key="4">
    <source>
        <dbReference type="ARBA" id="ARBA00023125"/>
    </source>
</evidence>
<feature type="compositionally biased region" description="Polar residues" evidence="7">
    <location>
        <begin position="85"/>
        <end position="100"/>
    </location>
</feature>
<sequence length="723" mass="80334">MSQMAAEGQQADTEPKFRRASIACKRCRQLRIKCEHNDANPPCRRCRLAGSEVEARCTFRSRAVKEPSQELPPRNTGRTDRRRSMNATSPSKSQPSNTVVGNDVEVHVHRPDEDGFRPSCSELLRSATLSDLPPFEEVVEGCKVFTSSYYQLGFIAKALFMERLANGQKLSDLFFYASILSVSARLTPCLVRRYGSGAKATEHFVGLAITSGLPKIYTPSVENCQAFFMSALAEWGSGDKSRSSMNMGIAVRMAGTLGLHLEETYALSADATGLAVIDAEVARRTFWIIQGQECLHAGPGAISSFSLQDITALLPCDERDFAFGIASSARAALDETAPARNDVALCSHSSRSLFAALIQVQNLWSEVARYPCSGYNAERDLPWNPQSYYHKLSTALRDWERGLAPQHRWSVWNLRGYKVEGLHLGYLSLVMVLRLCNIVIRRWYLKEIINALVDSPHDIDSAAKGHWVKLSEELFHSVFELDEQITAFNSLRGSHEGSPTEIVFCVYMCGSLATHLRTKPLLCPELATSAEAVFSHSMELLKQIQYDWPVAQRWYKSLRAMRRKSSTSRHETSVAAGLSGGRNQFTQDSTVWEQLNELLPPSALQRASQPGETWEQEQQDVSRVRTQTNSQTSNIPGTENVNRPLSVKCLDVSSSIVPLSVSAPTSSSGLGSAGHSHPPNYSFQSSTQYPNLACFDPNLLDALSYSEDQFSNMPDHWFMSMNS</sequence>
<dbReference type="STRING" id="1016849.A0A0D1YUX0"/>
<dbReference type="GO" id="GO:0000981">
    <property type="term" value="F:DNA-binding transcription factor activity, RNA polymerase II-specific"/>
    <property type="evidence" value="ECO:0007669"/>
    <property type="project" value="InterPro"/>
</dbReference>
<dbReference type="AlphaFoldDB" id="A0A0D1YUX0"/>
<dbReference type="HOGENOM" id="CLU_011335_2_0_1"/>
<dbReference type="EMBL" id="KN846953">
    <property type="protein sequence ID" value="KIV78648.1"/>
    <property type="molecule type" value="Genomic_DNA"/>
</dbReference>
<keyword evidence="6" id="KW-0539">Nucleus</keyword>
<dbReference type="SUPFAM" id="SSF57701">
    <property type="entry name" value="Zn2/Cys6 DNA-binding domain"/>
    <property type="match status" value="1"/>
</dbReference>
<dbReference type="InterPro" id="IPR001138">
    <property type="entry name" value="Zn2Cys6_DnaBD"/>
</dbReference>
<accession>A0A0D1YUX0</accession>
<dbReference type="PROSITE" id="PS50048">
    <property type="entry name" value="ZN2_CY6_FUNGAL_2"/>
    <property type="match status" value="1"/>
</dbReference>
<evidence type="ECO:0000256" key="1">
    <source>
        <dbReference type="ARBA" id="ARBA00004123"/>
    </source>
</evidence>
<evidence type="ECO:0000313" key="10">
    <source>
        <dbReference type="Proteomes" id="UP000053599"/>
    </source>
</evidence>
<reference evidence="9 10" key="1">
    <citation type="submission" date="2015-01" db="EMBL/GenBank/DDBJ databases">
        <title>The Genome Sequence of Exophiala sideris CBS121828.</title>
        <authorList>
            <consortium name="The Broad Institute Genomics Platform"/>
            <person name="Cuomo C."/>
            <person name="de Hoog S."/>
            <person name="Gorbushina A."/>
            <person name="Stielow B."/>
            <person name="Teixiera M."/>
            <person name="Abouelleil A."/>
            <person name="Chapman S.B."/>
            <person name="Priest M."/>
            <person name="Young S.K."/>
            <person name="Wortman J."/>
            <person name="Nusbaum C."/>
            <person name="Birren B."/>
        </authorList>
    </citation>
    <scope>NUCLEOTIDE SEQUENCE [LARGE SCALE GENOMIC DNA]</scope>
    <source>
        <strain evidence="9 10">CBS 121828</strain>
    </source>
</reference>
<evidence type="ECO:0000256" key="2">
    <source>
        <dbReference type="ARBA" id="ARBA00022723"/>
    </source>
</evidence>
<keyword evidence="4" id="KW-0238">DNA-binding</keyword>
<evidence type="ECO:0000259" key="8">
    <source>
        <dbReference type="PROSITE" id="PS50048"/>
    </source>
</evidence>
<dbReference type="PANTHER" id="PTHR47338">
    <property type="entry name" value="ZN(II)2CYS6 TRANSCRIPTION FACTOR (EUROFUNG)-RELATED"/>
    <property type="match status" value="1"/>
</dbReference>
<keyword evidence="3" id="KW-0805">Transcription regulation</keyword>
<evidence type="ECO:0000256" key="6">
    <source>
        <dbReference type="ARBA" id="ARBA00023242"/>
    </source>
</evidence>